<dbReference type="PROSITE" id="PS51257">
    <property type="entry name" value="PROKAR_LIPOPROTEIN"/>
    <property type="match status" value="1"/>
</dbReference>
<dbReference type="RefSeq" id="WP_169551533.1">
    <property type="nucleotide sequence ID" value="NZ_CP051677.1"/>
</dbReference>
<keyword evidence="3" id="KW-1185">Reference proteome</keyword>
<feature type="region of interest" description="Disordered" evidence="1">
    <location>
        <begin position="196"/>
        <end position="223"/>
    </location>
</feature>
<reference evidence="2 3" key="1">
    <citation type="submission" date="2020-04" db="EMBL/GenBank/DDBJ databases">
        <title>Genome sequencing of novel species.</title>
        <authorList>
            <person name="Heo J."/>
            <person name="Kim S.-J."/>
            <person name="Kim J.-S."/>
            <person name="Hong S.-B."/>
            <person name="Kwon S.-W."/>
        </authorList>
    </citation>
    <scope>NUCLEOTIDE SEQUENCE [LARGE SCALE GENOMIC DNA]</scope>
    <source>
        <strain evidence="2 3">CJU-R4</strain>
    </source>
</reference>
<organism evidence="2 3">
    <name type="scientific">Spirosoma rhododendri</name>
    <dbReference type="NCBI Taxonomy" id="2728024"/>
    <lineage>
        <taxon>Bacteria</taxon>
        <taxon>Pseudomonadati</taxon>
        <taxon>Bacteroidota</taxon>
        <taxon>Cytophagia</taxon>
        <taxon>Cytophagales</taxon>
        <taxon>Cytophagaceae</taxon>
        <taxon>Spirosoma</taxon>
    </lineage>
</organism>
<evidence type="ECO:0000313" key="2">
    <source>
        <dbReference type="EMBL" id="QJD79569.1"/>
    </source>
</evidence>
<proteinExistence type="predicted"/>
<name>A0A7L5DM72_9BACT</name>
<feature type="compositionally biased region" description="Basic and acidic residues" evidence="1">
    <location>
        <begin position="200"/>
        <end position="214"/>
    </location>
</feature>
<evidence type="ECO:0000313" key="3">
    <source>
        <dbReference type="Proteomes" id="UP000501128"/>
    </source>
</evidence>
<accession>A0A7L5DM72</accession>
<dbReference type="AlphaFoldDB" id="A0A7L5DM72"/>
<dbReference type="Proteomes" id="UP000501128">
    <property type="component" value="Chromosome"/>
</dbReference>
<protein>
    <recommendedName>
        <fullName evidence="4">Lipoprotein</fullName>
    </recommendedName>
</protein>
<dbReference type="KEGG" id="srho:HH216_14960"/>
<sequence>MKQFFTLVTIALSITSCTLYQPRVVDWQDPFTGQKSRTMSVGESDQSILLASIANAGRPYYAPAIRPLAINTLIGIGISEGDTAMTFAQATIDRKYDVPENGTIAVKFVGPKRGGSGGTIIYLPLVRKYHTSAGSLRVVGKVNGAAMRELERGEIEIVRVEPVVVNESDPGPLDWVPGPDYAQAFQKGVPMLLSKKVRAKSYEPQETPRDDRGLLRRMSKKKK</sequence>
<gene>
    <name evidence="2" type="ORF">HH216_14960</name>
</gene>
<evidence type="ECO:0000256" key="1">
    <source>
        <dbReference type="SAM" id="MobiDB-lite"/>
    </source>
</evidence>
<evidence type="ECO:0008006" key="4">
    <source>
        <dbReference type="Google" id="ProtNLM"/>
    </source>
</evidence>
<dbReference type="EMBL" id="CP051677">
    <property type="protein sequence ID" value="QJD79569.1"/>
    <property type="molecule type" value="Genomic_DNA"/>
</dbReference>